<dbReference type="InterPro" id="IPR013320">
    <property type="entry name" value="ConA-like_dom_sf"/>
</dbReference>
<reference evidence="16" key="1">
    <citation type="submission" date="2019-09" db="EMBL/GenBank/DDBJ databases">
        <title>Draft genome information of white flower Hibiscus syriacus.</title>
        <authorList>
            <person name="Kim Y.-M."/>
        </authorList>
    </citation>
    <scope>NUCLEOTIDE SEQUENCE [LARGE SCALE GENOMIC DNA]</scope>
    <source>
        <strain evidence="16">YM2019G1</strain>
    </source>
</reference>
<evidence type="ECO:0000256" key="9">
    <source>
        <dbReference type="ARBA" id="ARBA00023157"/>
    </source>
</evidence>
<feature type="active site" description="Nucleophile" evidence="14">
    <location>
        <position position="283"/>
    </location>
</feature>
<dbReference type="InterPro" id="IPR000757">
    <property type="entry name" value="Beta-glucanase-like"/>
</dbReference>
<dbReference type="InterPro" id="IPR016455">
    <property type="entry name" value="XTH"/>
</dbReference>
<feature type="domain" description="GH16" evidence="15">
    <location>
        <begin position="196"/>
        <end position="389"/>
    </location>
</feature>
<keyword evidence="4" id="KW-0134">Cell wall</keyword>
<keyword evidence="11" id="KW-0326">Glycosidase</keyword>
<evidence type="ECO:0000256" key="3">
    <source>
        <dbReference type="ARBA" id="ARBA00012152"/>
    </source>
</evidence>
<dbReference type="PROSITE" id="PS51762">
    <property type="entry name" value="GH16_2"/>
    <property type="match status" value="1"/>
</dbReference>
<evidence type="ECO:0000256" key="2">
    <source>
        <dbReference type="ARBA" id="ARBA00004271"/>
    </source>
</evidence>
<keyword evidence="7" id="KW-0808">Transferase</keyword>
<dbReference type="SUPFAM" id="SSF49899">
    <property type="entry name" value="Concanavalin A-like lectins/glucanases"/>
    <property type="match status" value="1"/>
</dbReference>
<evidence type="ECO:0000256" key="10">
    <source>
        <dbReference type="ARBA" id="ARBA00023180"/>
    </source>
</evidence>
<dbReference type="Pfam" id="PF06955">
    <property type="entry name" value="XET_C"/>
    <property type="match status" value="1"/>
</dbReference>
<evidence type="ECO:0000256" key="14">
    <source>
        <dbReference type="PIRSR" id="PIRSR608264-1"/>
    </source>
</evidence>
<keyword evidence="9" id="KW-1015">Disulfide bond</keyword>
<proteinExistence type="predicted"/>
<name>A0A6A2XUS8_HIBSY</name>
<gene>
    <name evidence="16" type="ORF">F3Y22_tig00112123pilonHSYRG00023</name>
</gene>
<dbReference type="Pfam" id="PF00722">
    <property type="entry name" value="Glyco_hydro_16"/>
    <property type="match status" value="1"/>
</dbReference>
<dbReference type="GO" id="GO:0016762">
    <property type="term" value="F:xyloglucan:xyloglucosyl transferase activity"/>
    <property type="evidence" value="ECO:0007669"/>
    <property type="project" value="UniProtKB-EC"/>
</dbReference>
<dbReference type="InterPro" id="IPR010713">
    <property type="entry name" value="XET_C"/>
</dbReference>
<dbReference type="PANTHER" id="PTHR31062">
    <property type="entry name" value="XYLOGLUCAN ENDOTRANSGLUCOSYLASE/HYDROLASE PROTEIN 8-RELATED"/>
    <property type="match status" value="1"/>
</dbReference>
<dbReference type="AlphaFoldDB" id="A0A6A2XUS8"/>
<evidence type="ECO:0000256" key="8">
    <source>
        <dbReference type="ARBA" id="ARBA00022801"/>
    </source>
</evidence>
<feature type="active site" description="Proton donor" evidence="14">
    <location>
        <position position="287"/>
    </location>
</feature>
<keyword evidence="6" id="KW-0964">Secreted</keyword>
<evidence type="ECO:0000256" key="5">
    <source>
        <dbReference type="ARBA" id="ARBA00022523"/>
    </source>
</evidence>
<sequence length="463" mass="53460">MVDRFERSLKDRIESHAPHPDSINDDILPKVEDFEVPLTSNPECVSAYRVFSKETDEFVKAALPNMKSTVPALQWWFSPNNCMLPLTKTTMPPVTEACCESIVPITCRHQSNRRGMTVPADRWRCHCESLTVNRKQGSVLSVPSPDRHQIQLSNPISVEISIYLTIFSSSNKMKKMVSPMAFLSLFTALISSFCTSSQAAAPKTSFEDNFSTMFSEDHFKTSEDGNTWFLSLDKQTGCGFQTKERYRFGWFSMKLKLVGGDSAGVVTAYYMCSEKEAGPERDEVDFEFLGNRTGQPYLIQTNVYKNGVGGREMRHMLWFDPTEEFHTYSILWNNHQLVVYKNNGDKRNDFFPNEKPMYLFSSIWNADDWATRGGLEKTDWKRAPFVSAYKDFSVDGCQWEDPNPACVSTTTKYWWDQYDAWHLTDDQKKDFAWVQRNLVIYDYCKDFERYPKLPGECSLSPWD</sequence>
<dbReference type="GO" id="GO:0004553">
    <property type="term" value="F:hydrolase activity, hydrolyzing O-glycosyl compounds"/>
    <property type="evidence" value="ECO:0007669"/>
    <property type="project" value="InterPro"/>
</dbReference>
<evidence type="ECO:0000256" key="1">
    <source>
        <dbReference type="ARBA" id="ARBA00004191"/>
    </source>
</evidence>
<dbReference type="InterPro" id="IPR008263">
    <property type="entry name" value="GH16_AS"/>
</dbReference>
<dbReference type="PRINTS" id="PR00737">
    <property type="entry name" value="GLHYDRLASE16"/>
</dbReference>
<comment type="catalytic activity">
    <reaction evidence="13">
        <text>breaks a beta-(1-&gt;4) bond in the backbone of a xyloglucan and transfers the xyloglucanyl segment on to O-4 of the non-reducing terminal glucose residue of an acceptor, which can be a xyloglucan or an oligosaccharide of xyloglucan.</text>
        <dbReference type="EC" id="2.4.1.207"/>
    </reaction>
</comment>
<protein>
    <recommendedName>
        <fullName evidence="3">xyloglucan:xyloglucosyl transferase</fullName>
        <ecNumber evidence="3">2.4.1.207</ecNumber>
    </recommendedName>
</protein>
<dbReference type="EC" id="2.4.1.207" evidence="3"/>
<dbReference type="InterPro" id="IPR044791">
    <property type="entry name" value="Beta-glucanase/XTH"/>
</dbReference>
<evidence type="ECO:0000256" key="7">
    <source>
        <dbReference type="ARBA" id="ARBA00022679"/>
    </source>
</evidence>
<keyword evidence="12" id="KW-0961">Cell wall biogenesis/degradation</keyword>
<keyword evidence="8" id="KW-0378">Hydrolase</keyword>
<dbReference type="GO" id="GO:0042546">
    <property type="term" value="P:cell wall biogenesis"/>
    <property type="evidence" value="ECO:0007669"/>
    <property type="project" value="InterPro"/>
</dbReference>
<evidence type="ECO:0000256" key="11">
    <source>
        <dbReference type="ARBA" id="ARBA00023295"/>
    </source>
</evidence>
<comment type="subcellular location">
    <subcellularLocation>
        <location evidence="1">Secreted</location>
        <location evidence="1">Cell wall</location>
    </subcellularLocation>
    <subcellularLocation>
        <location evidence="2">Secreted</location>
        <location evidence="2">Extracellular space</location>
        <location evidence="2">Apoplast</location>
    </subcellularLocation>
</comment>
<dbReference type="CDD" id="cd02176">
    <property type="entry name" value="GH16_XET"/>
    <property type="match status" value="1"/>
</dbReference>
<evidence type="ECO:0000313" key="16">
    <source>
        <dbReference type="EMBL" id="KAE8670585.1"/>
    </source>
</evidence>
<organism evidence="16 17">
    <name type="scientific">Hibiscus syriacus</name>
    <name type="common">Rose of Sharon</name>
    <dbReference type="NCBI Taxonomy" id="106335"/>
    <lineage>
        <taxon>Eukaryota</taxon>
        <taxon>Viridiplantae</taxon>
        <taxon>Streptophyta</taxon>
        <taxon>Embryophyta</taxon>
        <taxon>Tracheophyta</taxon>
        <taxon>Spermatophyta</taxon>
        <taxon>Magnoliopsida</taxon>
        <taxon>eudicotyledons</taxon>
        <taxon>Gunneridae</taxon>
        <taxon>Pentapetalae</taxon>
        <taxon>rosids</taxon>
        <taxon>malvids</taxon>
        <taxon>Malvales</taxon>
        <taxon>Malvaceae</taxon>
        <taxon>Malvoideae</taxon>
        <taxon>Hibiscus</taxon>
    </lineage>
</organism>
<dbReference type="EMBL" id="VEPZ02001506">
    <property type="protein sequence ID" value="KAE8670585.1"/>
    <property type="molecule type" value="Genomic_DNA"/>
</dbReference>
<dbReference type="InterPro" id="IPR008264">
    <property type="entry name" value="Beta_glucanase"/>
</dbReference>
<dbReference type="PROSITE" id="PS01034">
    <property type="entry name" value="GH16_1"/>
    <property type="match status" value="1"/>
</dbReference>
<keyword evidence="5" id="KW-0052">Apoplast</keyword>
<accession>A0A6A2XUS8</accession>
<dbReference type="Proteomes" id="UP000436088">
    <property type="component" value="Unassembled WGS sequence"/>
</dbReference>
<dbReference type="GO" id="GO:0010411">
    <property type="term" value="P:xyloglucan metabolic process"/>
    <property type="evidence" value="ECO:0007669"/>
    <property type="project" value="InterPro"/>
</dbReference>
<evidence type="ECO:0000313" key="17">
    <source>
        <dbReference type="Proteomes" id="UP000436088"/>
    </source>
</evidence>
<dbReference type="GO" id="GO:0071555">
    <property type="term" value="P:cell wall organization"/>
    <property type="evidence" value="ECO:0007669"/>
    <property type="project" value="UniProtKB-KW"/>
</dbReference>
<dbReference type="Gene3D" id="2.60.120.200">
    <property type="match status" value="1"/>
</dbReference>
<keyword evidence="10" id="KW-0325">Glycoprotein</keyword>
<dbReference type="GO" id="GO:0048046">
    <property type="term" value="C:apoplast"/>
    <property type="evidence" value="ECO:0007669"/>
    <property type="project" value="UniProtKB-SubCell"/>
</dbReference>
<evidence type="ECO:0000256" key="4">
    <source>
        <dbReference type="ARBA" id="ARBA00022512"/>
    </source>
</evidence>
<comment type="caution">
    <text evidence="16">The sequence shown here is derived from an EMBL/GenBank/DDBJ whole genome shotgun (WGS) entry which is preliminary data.</text>
</comment>
<evidence type="ECO:0000259" key="15">
    <source>
        <dbReference type="PROSITE" id="PS51762"/>
    </source>
</evidence>
<evidence type="ECO:0000256" key="6">
    <source>
        <dbReference type="ARBA" id="ARBA00022525"/>
    </source>
</evidence>
<evidence type="ECO:0000256" key="13">
    <source>
        <dbReference type="ARBA" id="ARBA00034022"/>
    </source>
</evidence>
<evidence type="ECO:0000256" key="12">
    <source>
        <dbReference type="ARBA" id="ARBA00023316"/>
    </source>
</evidence>
<keyword evidence="17" id="KW-1185">Reference proteome</keyword>